<reference evidence="2" key="1">
    <citation type="journal article" date="2015" name="Genetics">
        <title>Allele Sharing and Evidence for Sexuality in a Mitochondrial Clade of Bdelloid Rotifers.</title>
        <authorList>
            <person name="Signorovitch A."/>
            <person name="Hur J."/>
            <person name="Gladyshev E."/>
            <person name="Meselson M."/>
        </authorList>
    </citation>
    <scope>NUCLEOTIDE SEQUENCE</scope>
    <source>
        <strain evidence="2">HspA_MA1</strain>
    </source>
</reference>
<dbReference type="AlphaFoldDB" id="A0A0G3VXU1"/>
<feature type="transmembrane region" description="Helical" evidence="1">
    <location>
        <begin position="77"/>
        <end position="98"/>
    </location>
</feature>
<feature type="non-terminal residue" evidence="2">
    <location>
        <position position="1"/>
    </location>
</feature>
<evidence type="ECO:0000256" key="1">
    <source>
        <dbReference type="SAM" id="Phobius"/>
    </source>
</evidence>
<keyword evidence="1" id="KW-0812">Transmembrane</keyword>
<dbReference type="EMBL" id="KR133459">
    <property type="protein sequence ID" value="AKL90211.1"/>
    <property type="molecule type" value="Genomic_DNA"/>
</dbReference>
<keyword evidence="1" id="KW-0472">Membrane</keyword>
<sequence>FDLHTMIKGCNETLSSDELGINMSLGLTYPNNPRFTAQVSSLVLVCNKPNCNSNASIVKAIAIANAFLMTSSMGVQIIIIHQTLLLFYGISFFVFVLLNL</sequence>
<proteinExistence type="predicted"/>
<name>A0A0G3VXU1_9BILA</name>
<organism evidence="2">
    <name type="scientific">Macrotrachela sp. MA</name>
    <dbReference type="NCBI Taxonomy" id="1659206"/>
    <lineage>
        <taxon>Eukaryota</taxon>
        <taxon>Metazoa</taxon>
        <taxon>Spiralia</taxon>
        <taxon>Gnathifera</taxon>
        <taxon>Rotifera</taxon>
        <taxon>Eurotatoria</taxon>
        <taxon>Bdelloidea</taxon>
        <taxon>Philodinida</taxon>
        <taxon>Philodinidae</taxon>
        <taxon>Macrotrachela</taxon>
    </lineage>
</organism>
<protein>
    <submittedName>
        <fullName evidence="2">Uncharacterized protein</fullName>
    </submittedName>
</protein>
<evidence type="ECO:0000313" key="2">
    <source>
        <dbReference type="EMBL" id="AKL90211.1"/>
    </source>
</evidence>
<accession>A0A0G3VXU1</accession>
<keyword evidence="1" id="KW-1133">Transmembrane helix</keyword>